<keyword evidence="1" id="KW-0472">Membrane</keyword>
<keyword evidence="3" id="KW-1185">Reference proteome</keyword>
<evidence type="ECO:0000256" key="1">
    <source>
        <dbReference type="SAM" id="Phobius"/>
    </source>
</evidence>
<feature type="transmembrane region" description="Helical" evidence="1">
    <location>
        <begin position="116"/>
        <end position="136"/>
    </location>
</feature>
<accession>A0A4R4FHK9</accession>
<evidence type="ECO:0000313" key="3">
    <source>
        <dbReference type="Proteomes" id="UP000295710"/>
    </source>
</evidence>
<reference evidence="2 3" key="1">
    <citation type="journal article" date="2016" name="Nat. Microbiol.">
        <title>The Mouse Intestinal Bacterial Collection (miBC) provides host-specific insight into cultured diversity and functional potential of the gut microbiota.</title>
        <authorList>
            <person name="Lagkouvardos I."/>
            <person name="Pukall R."/>
            <person name="Abt B."/>
            <person name="Foesel B.U."/>
            <person name="Meier-Kolthoff J.P."/>
            <person name="Kumar N."/>
            <person name="Bresciani A."/>
            <person name="Martinez I."/>
            <person name="Just S."/>
            <person name="Ziegler C."/>
            <person name="Brugiroux S."/>
            <person name="Garzetti D."/>
            <person name="Wenning M."/>
            <person name="Bui T.P."/>
            <person name="Wang J."/>
            <person name="Hugenholtz F."/>
            <person name="Plugge C.M."/>
            <person name="Peterson D.A."/>
            <person name="Hornef M.W."/>
            <person name="Baines J.F."/>
            <person name="Smidt H."/>
            <person name="Walter J."/>
            <person name="Kristiansen K."/>
            <person name="Nielsen H.B."/>
            <person name="Haller D."/>
            <person name="Overmann J."/>
            <person name="Stecher B."/>
            <person name="Clavel T."/>
        </authorList>
    </citation>
    <scope>NUCLEOTIDE SEQUENCE [LARGE SCALE GENOMIC DNA]</scope>
    <source>
        <strain evidence="2 3">DSM 28560</strain>
    </source>
</reference>
<name>A0A4R4FHK9_9FIRM</name>
<gene>
    <name evidence="2" type="ORF">E1963_00125</name>
</gene>
<dbReference type="AlphaFoldDB" id="A0A4R4FHK9"/>
<dbReference type="RefSeq" id="WP_167482073.1">
    <property type="nucleotide sequence ID" value="NZ_SMMX01000001.1"/>
</dbReference>
<sequence length="146" mass="15941">MLGLSASTICVLFPVIQNLLNHKALFLRPLTAYDVLNAFILVAGCSFAGGALGSLLHPRVMEDRKLAVVLTVLFSVLTVVRTGLVQEITSLKYVAWILPPVDRVSYIYGNADEFRLIQTGILFAALAAYGAALVIIRSCICQKRKF</sequence>
<keyword evidence="1" id="KW-1133">Transmembrane helix</keyword>
<proteinExistence type="predicted"/>
<evidence type="ECO:0000313" key="2">
    <source>
        <dbReference type="EMBL" id="TDA23202.1"/>
    </source>
</evidence>
<keyword evidence="1" id="KW-0812">Transmembrane</keyword>
<dbReference type="EMBL" id="SMMX01000001">
    <property type="protein sequence ID" value="TDA23202.1"/>
    <property type="molecule type" value="Genomic_DNA"/>
</dbReference>
<organism evidence="2 3">
    <name type="scientific">Extibacter muris</name>
    <dbReference type="NCBI Taxonomy" id="1796622"/>
    <lineage>
        <taxon>Bacteria</taxon>
        <taxon>Bacillati</taxon>
        <taxon>Bacillota</taxon>
        <taxon>Clostridia</taxon>
        <taxon>Lachnospirales</taxon>
        <taxon>Lachnospiraceae</taxon>
        <taxon>Extibacter</taxon>
    </lineage>
</organism>
<protein>
    <submittedName>
        <fullName evidence="2">Uncharacterized protein</fullName>
    </submittedName>
</protein>
<dbReference type="Proteomes" id="UP000295710">
    <property type="component" value="Unassembled WGS sequence"/>
</dbReference>
<feature type="transmembrane region" description="Helical" evidence="1">
    <location>
        <begin position="66"/>
        <end position="84"/>
    </location>
</feature>
<feature type="transmembrane region" description="Helical" evidence="1">
    <location>
        <begin position="33"/>
        <end position="54"/>
    </location>
</feature>
<comment type="caution">
    <text evidence="2">The sequence shown here is derived from an EMBL/GenBank/DDBJ whole genome shotgun (WGS) entry which is preliminary data.</text>
</comment>